<dbReference type="PROSITE" id="PS50885">
    <property type="entry name" value="HAMP"/>
    <property type="match status" value="1"/>
</dbReference>
<proteinExistence type="inferred from homology"/>
<dbReference type="SMART" id="SM00283">
    <property type="entry name" value="MA"/>
    <property type="match status" value="1"/>
</dbReference>
<evidence type="ECO:0000256" key="2">
    <source>
        <dbReference type="ARBA" id="ARBA00022475"/>
    </source>
</evidence>
<dbReference type="SMART" id="SM00304">
    <property type="entry name" value="HAMP"/>
    <property type="match status" value="2"/>
</dbReference>
<feature type="domain" description="Methyl-accepting transducer" evidence="12">
    <location>
        <begin position="369"/>
        <end position="626"/>
    </location>
</feature>
<dbReference type="CDD" id="cd06225">
    <property type="entry name" value="HAMP"/>
    <property type="match status" value="1"/>
</dbReference>
<protein>
    <submittedName>
        <fullName evidence="14">Methyl-accepting chemotaxis protein</fullName>
    </submittedName>
</protein>
<dbReference type="Gene3D" id="3.30.450.20">
    <property type="entry name" value="PAS domain"/>
    <property type="match status" value="2"/>
</dbReference>
<evidence type="ECO:0000256" key="9">
    <source>
        <dbReference type="PROSITE-ProRule" id="PRU00284"/>
    </source>
</evidence>
<evidence type="ECO:0000256" key="11">
    <source>
        <dbReference type="SAM" id="Phobius"/>
    </source>
</evidence>
<evidence type="ECO:0000256" key="6">
    <source>
        <dbReference type="ARBA" id="ARBA00023136"/>
    </source>
</evidence>
<name>A0AAU7VP17_9FIRM</name>
<dbReference type="PANTHER" id="PTHR32089">
    <property type="entry name" value="METHYL-ACCEPTING CHEMOTAXIS PROTEIN MCPB"/>
    <property type="match status" value="1"/>
</dbReference>
<dbReference type="GO" id="GO:0005886">
    <property type="term" value="C:plasma membrane"/>
    <property type="evidence" value="ECO:0007669"/>
    <property type="project" value="UniProtKB-SubCell"/>
</dbReference>
<dbReference type="PROSITE" id="PS50111">
    <property type="entry name" value="CHEMOTAXIS_TRANSDUC_2"/>
    <property type="match status" value="1"/>
</dbReference>
<evidence type="ECO:0000256" key="3">
    <source>
        <dbReference type="ARBA" id="ARBA00022500"/>
    </source>
</evidence>
<keyword evidence="2" id="KW-1003">Cell membrane</keyword>
<evidence type="ECO:0000256" key="7">
    <source>
        <dbReference type="ARBA" id="ARBA00023224"/>
    </source>
</evidence>
<keyword evidence="3" id="KW-0145">Chemotaxis</keyword>
<feature type="domain" description="HAMP" evidence="13">
    <location>
        <begin position="298"/>
        <end position="350"/>
    </location>
</feature>
<dbReference type="InterPro" id="IPR003660">
    <property type="entry name" value="HAMP_dom"/>
</dbReference>
<dbReference type="Pfam" id="PF00672">
    <property type="entry name" value="HAMP"/>
    <property type="match status" value="1"/>
</dbReference>
<dbReference type="CDD" id="cd18773">
    <property type="entry name" value="PDC1_HK_sensor"/>
    <property type="match status" value="1"/>
</dbReference>
<dbReference type="EMBL" id="CP158367">
    <property type="protein sequence ID" value="XBX75805.1"/>
    <property type="molecule type" value="Genomic_DNA"/>
</dbReference>
<keyword evidence="10" id="KW-0175">Coiled coil</keyword>
<evidence type="ECO:0000256" key="10">
    <source>
        <dbReference type="SAM" id="Coils"/>
    </source>
</evidence>
<organism evidence="14">
    <name type="scientific">Proteinivorax tanatarense</name>
    <dbReference type="NCBI Taxonomy" id="1260629"/>
    <lineage>
        <taxon>Bacteria</taxon>
        <taxon>Bacillati</taxon>
        <taxon>Bacillota</taxon>
        <taxon>Clostridia</taxon>
        <taxon>Eubacteriales</taxon>
        <taxon>Proteinivoracaceae</taxon>
        <taxon>Proteinivorax</taxon>
    </lineage>
</organism>
<keyword evidence="6 11" id="KW-0472">Membrane</keyword>
<feature type="transmembrane region" description="Helical" evidence="11">
    <location>
        <begin position="273"/>
        <end position="300"/>
    </location>
</feature>
<gene>
    <name evidence="14" type="ORF">PRVXT_000961</name>
</gene>
<dbReference type="Pfam" id="PF02743">
    <property type="entry name" value="dCache_1"/>
    <property type="match status" value="1"/>
</dbReference>
<evidence type="ECO:0000259" key="13">
    <source>
        <dbReference type="PROSITE" id="PS50885"/>
    </source>
</evidence>
<evidence type="ECO:0000256" key="8">
    <source>
        <dbReference type="ARBA" id="ARBA00029447"/>
    </source>
</evidence>
<dbReference type="GO" id="GO:0007165">
    <property type="term" value="P:signal transduction"/>
    <property type="evidence" value="ECO:0007669"/>
    <property type="project" value="UniProtKB-KW"/>
</dbReference>
<dbReference type="PANTHER" id="PTHR32089:SF112">
    <property type="entry name" value="LYSOZYME-LIKE PROTEIN-RELATED"/>
    <property type="match status" value="1"/>
</dbReference>
<evidence type="ECO:0000256" key="4">
    <source>
        <dbReference type="ARBA" id="ARBA00022692"/>
    </source>
</evidence>
<sequence length="655" mass="71347">MYLKLSIKWKVTFLVVILVLVSATLLGVTNYYNSRQVLEEELRSSSENMVGVGVTLLDNTLQSVEEDLQTLANLDDFRSGHNEELIQGITSYVEATSNIPMAYFASSDGKITSYPHVDLDEDFDPTSRTWYQGAEDNTEIFWTEPYIDENDGNVVVTASTSVYDDGGDFLGVIGVDLDFERLSDYIAQVQIGEQGYLAIANTEGMLLTHPDPKLLGEVVPVPGLLEELSNTHGGYDYEHEGDRRFTTFNTLDRAGWKVLGIVSHQEIVENTSFILLNSFTSGVIILTMAIAIGIGFSFTITKPLTQLVKDVQNFGDGDFTVRCKVNSKDEVGVLSSTINETIIKLGNLINSIKNVSEELNQSSENLAANSEETTASSQEVTKAVEEIAKGANEQAADGQQSASLTMGLAEKFGDMQKANEEMLKLTEDVKKANKHENSTLEGLNKTTEDSKVVVDKISHAIASLNEKTNSIGDILEVINSISQQTNLLALNAAIEAARAGEAGKGFAVVAEEIRKLADQTGQSTEKIQQIVQDISTESNNSVEIMEGLKEESQQQAQAVMDMDGSVRSITTAVDSISSKINEIASFASEMQSDNEEIVEVIEKISSVSQQTAASTEEVNASMEQTSQAVEEVTKAAEGLNTLAERLQGEVKKFRV</sequence>
<dbReference type="InterPro" id="IPR004089">
    <property type="entry name" value="MCPsignal_dom"/>
</dbReference>
<dbReference type="SUPFAM" id="SSF103190">
    <property type="entry name" value="Sensory domain-like"/>
    <property type="match status" value="1"/>
</dbReference>
<dbReference type="InterPro" id="IPR033479">
    <property type="entry name" value="dCache_1"/>
</dbReference>
<keyword evidence="7 9" id="KW-0807">Transducer</keyword>
<dbReference type="GO" id="GO:0006935">
    <property type="term" value="P:chemotaxis"/>
    <property type="evidence" value="ECO:0007669"/>
    <property type="project" value="UniProtKB-KW"/>
</dbReference>
<dbReference type="CDD" id="cd12912">
    <property type="entry name" value="PDC2_MCP_like"/>
    <property type="match status" value="1"/>
</dbReference>
<evidence type="ECO:0000256" key="5">
    <source>
        <dbReference type="ARBA" id="ARBA00022989"/>
    </source>
</evidence>
<dbReference type="InterPro" id="IPR029151">
    <property type="entry name" value="Sensor-like_sf"/>
</dbReference>
<keyword evidence="4 11" id="KW-0812">Transmembrane</keyword>
<comment type="subcellular location">
    <subcellularLocation>
        <location evidence="1">Cell membrane</location>
        <topology evidence="1">Multi-pass membrane protein</topology>
    </subcellularLocation>
</comment>
<dbReference type="CDD" id="cd11386">
    <property type="entry name" value="MCP_signal"/>
    <property type="match status" value="1"/>
</dbReference>
<comment type="similarity">
    <text evidence="8">Belongs to the methyl-accepting chemotaxis (MCP) protein family.</text>
</comment>
<evidence type="ECO:0000256" key="1">
    <source>
        <dbReference type="ARBA" id="ARBA00004651"/>
    </source>
</evidence>
<dbReference type="AlphaFoldDB" id="A0AAU7VP17"/>
<keyword evidence="5 11" id="KW-1133">Transmembrane helix</keyword>
<dbReference type="SUPFAM" id="SSF58104">
    <property type="entry name" value="Methyl-accepting chemotaxis protein (MCP) signaling domain"/>
    <property type="match status" value="1"/>
</dbReference>
<dbReference type="Pfam" id="PF00015">
    <property type="entry name" value="MCPsignal"/>
    <property type="match status" value="1"/>
</dbReference>
<evidence type="ECO:0000259" key="12">
    <source>
        <dbReference type="PROSITE" id="PS50111"/>
    </source>
</evidence>
<feature type="coiled-coil region" evidence="10">
    <location>
        <begin position="345"/>
        <end position="372"/>
    </location>
</feature>
<dbReference type="RefSeq" id="WP_350344542.1">
    <property type="nucleotide sequence ID" value="NZ_CP158367.1"/>
</dbReference>
<reference evidence="14" key="2">
    <citation type="submission" date="2024-06" db="EMBL/GenBank/DDBJ databases">
        <authorList>
            <person name="Petrova K.O."/>
            <person name="Toshchakov S.V."/>
            <person name="Boltjanskaja Y.V."/>
            <person name="Kevbrin V."/>
        </authorList>
    </citation>
    <scope>NUCLEOTIDE SEQUENCE</scope>
    <source>
        <strain evidence="14">Z-910T</strain>
    </source>
</reference>
<accession>A0AAU7VP17</accession>
<evidence type="ECO:0000313" key="14">
    <source>
        <dbReference type="EMBL" id="XBX75805.1"/>
    </source>
</evidence>
<reference evidence="14" key="1">
    <citation type="journal article" date="2013" name="Extremophiles">
        <title>Proteinivorax tanatarense gen. nov., sp. nov., an anaerobic, haloalkaliphilic, proteolytic bacterium isolated from a decaying algal bloom, and proposal of Proteinivoraceae fam. nov.</title>
        <authorList>
            <person name="Kevbrin V."/>
            <person name="Boltyanskaya Y."/>
            <person name="Zhilina T."/>
            <person name="Kolganova T."/>
            <person name="Lavrentjeva E."/>
            <person name="Kuznetsov B."/>
        </authorList>
    </citation>
    <scope>NUCLEOTIDE SEQUENCE</scope>
    <source>
        <strain evidence="14">Z-910T</strain>
    </source>
</reference>
<dbReference type="Gene3D" id="1.10.287.950">
    <property type="entry name" value="Methyl-accepting chemotaxis protein"/>
    <property type="match status" value="1"/>
</dbReference>